<dbReference type="AlphaFoldDB" id="A0A1J1H5Q6"/>
<evidence type="ECO:0000256" key="1">
    <source>
        <dbReference type="SAM" id="Coils"/>
    </source>
</evidence>
<dbReference type="PROSITE" id="PS51184">
    <property type="entry name" value="JMJC"/>
    <property type="match status" value="1"/>
</dbReference>
<dbReference type="Proteomes" id="UP000220158">
    <property type="component" value="Chromosome 9"/>
</dbReference>
<dbReference type="EMBL" id="LN835304">
    <property type="protein sequence ID" value="CRH00090.1"/>
    <property type="molecule type" value="Genomic_DNA"/>
</dbReference>
<dbReference type="InterPro" id="IPR041667">
    <property type="entry name" value="Cupin_8"/>
</dbReference>
<protein>
    <submittedName>
        <fullName evidence="3">Cupin-like protein, putative</fullName>
    </submittedName>
</protein>
<dbReference type="VEuPathDB" id="PlasmoDB:PRELSG_0919000"/>
<sequence length="444" mass="53635">MPLKNEYTGFCFHKQKLNKIDRIDENISAEQFYLDYILKRKPCLLRSEYIISKRCNLDINFMKENVENLYVELEQKVSNSFGIGEKKKMKFHKFLSLIEKGNSNYYLNTQYIKENIYGPTDFCNSITRQMINFLPKKLEIMGNLEIYQYNVWLGNNDDKNLKTFLHHDYHDNIYVLLKGKKIFRIYSPYFAYDLKTNGNIYRIHNNGLITYSPFIRSDGSHCLDVYKKKIDKVYNDINTMTEHLNKRNNFIENKIVEKSINKAEKKLNILEDNILNYKLYKSKFRCKGKKRDDIPNHFCIINTADRKNEVDIFSDSTDIEQKYIEVYMNEGDILYLPCGWFHEVKSFSRKKYHLAFNYWYYPPYINMNNSGEAQNRFYHPYIDKYLNERNKNLYKKIGIFNKENVSDISDILSYYINWNIKKYKKIKRKKIKRFLPKKRLSIFN</sequence>
<reference evidence="3 4" key="1">
    <citation type="submission" date="2015-04" db="EMBL/GenBank/DDBJ databases">
        <authorList>
            <consortium name="Pathogen Informatics"/>
        </authorList>
    </citation>
    <scope>NUCLEOTIDE SEQUENCE [LARGE SCALE GENOMIC DNA]</scope>
    <source>
        <strain evidence="3 4">SGS1</strain>
    </source>
</reference>
<name>A0A1J1H5Q6_PLARL</name>
<dbReference type="Pfam" id="PF13621">
    <property type="entry name" value="Cupin_8"/>
    <property type="match status" value="1"/>
</dbReference>
<feature type="domain" description="JmjC" evidence="2">
    <location>
        <begin position="123"/>
        <end position="377"/>
    </location>
</feature>
<dbReference type="Gene3D" id="2.60.120.10">
    <property type="entry name" value="Jelly Rolls"/>
    <property type="match status" value="2"/>
</dbReference>
<evidence type="ECO:0000313" key="3">
    <source>
        <dbReference type="EMBL" id="CRH00090.1"/>
    </source>
</evidence>
<dbReference type="InterPro" id="IPR014710">
    <property type="entry name" value="RmlC-like_jellyroll"/>
</dbReference>
<dbReference type="RefSeq" id="XP_028533095.1">
    <property type="nucleotide sequence ID" value="XM_028676625.1"/>
</dbReference>
<accession>A0A1J1H5Q6</accession>
<dbReference type="KEGG" id="prel:PRELSG_0919000"/>
<keyword evidence="4" id="KW-1185">Reference proteome</keyword>
<proteinExistence type="predicted"/>
<dbReference type="GeneID" id="39736202"/>
<gene>
    <name evidence="3" type="ORF">PRELSG_0919000</name>
</gene>
<evidence type="ECO:0000259" key="2">
    <source>
        <dbReference type="PROSITE" id="PS51184"/>
    </source>
</evidence>
<dbReference type="PANTHER" id="PTHR12461">
    <property type="entry name" value="HYPOXIA-INDUCIBLE FACTOR 1 ALPHA INHIBITOR-RELATED"/>
    <property type="match status" value="1"/>
</dbReference>
<feature type="coiled-coil region" evidence="1">
    <location>
        <begin position="253"/>
        <end position="280"/>
    </location>
</feature>
<dbReference type="FunFam" id="2.60.120.10:FF:000146">
    <property type="entry name" value="Cupin-like protein, putative"/>
    <property type="match status" value="1"/>
</dbReference>
<dbReference type="OMA" id="ANVNVWM"/>
<dbReference type="InterPro" id="IPR003347">
    <property type="entry name" value="JmjC_dom"/>
</dbReference>
<organism evidence="3 4">
    <name type="scientific">Plasmodium relictum</name>
    <dbReference type="NCBI Taxonomy" id="85471"/>
    <lineage>
        <taxon>Eukaryota</taxon>
        <taxon>Sar</taxon>
        <taxon>Alveolata</taxon>
        <taxon>Apicomplexa</taxon>
        <taxon>Aconoidasida</taxon>
        <taxon>Haemosporida</taxon>
        <taxon>Plasmodiidae</taxon>
        <taxon>Plasmodium</taxon>
        <taxon>Plasmodium (Haemamoeba)</taxon>
    </lineage>
</organism>
<evidence type="ECO:0000313" key="4">
    <source>
        <dbReference type="Proteomes" id="UP000220158"/>
    </source>
</evidence>
<keyword evidence="1" id="KW-0175">Coiled coil</keyword>
<dbReference type="OrthoDB" id="415358at2759"/>
<dbReference type="SUPFAM" id="SSF51197">
    <property type="entry name" value="Clavaminate synthase-like"/>
    <property type="match status" value="1"/>
</dbReference>
<dbReference type="PANTHER" id="PTHR12461:SF100">
    <property type="entry name" value="JMJC DOMAIN-CONTAINING PROTEIN 4"/>
    <property type="match status" value="1"/>
</dbReference>